<evidence type="ECO:0000256" key="1">
    <source>
        <dbReference type="SAM" id="MobiDB-lite"/>
    </source>
</evidence>
<evidence type="ECO:0000313" key="4">
    <source>
        <dbReference type="Proteomes" id="UP000317257"/>
    </source>
</evidence>
<keyword evidence="2" id="KW-1133">Transmembrane helix</keyword>
<gene>
    <name evidence="3" type="ORF">ED733_000202</name>
</gene>
<sequence>MDHPTDEKLVYEAFKDILKENNYNLRYVKEIKSLIKTHENTPAIAKLLKSQTKKKLNETVRRLIADEIFSSEAKAFNRFNEAVPSSATSTQQTDCHPSISNPSSSSLNFFGSKPIDSMLTNPGLTNELETPQASALPETKLCSTISYEAPQISIVPTKFGDSAMPTTLPFCAQYQLLAQLQKYLEIACFDFAQDKLPGILKENRWGCWQAAELDFFVKELAKQPSKLPGLNEVAAKIPITKLVASMTELRHSAVHRHYLTSSNIEEFLQCSEYFLALIADDKRLEVVKILRLTILDCLVELDGHEHHATQSVQDVRERMEARRLKLKRQEEAAVLKIEMARTRSGEVVAMKILNAIKLSLADDEKESHVAVVSRRTTQGIVTLASGIWMVILLIMSPICVLGAAILLRMPKHVVYITEPLHGRLIKKHVYT</sequence>
<proteinExistence type="predicted"/>
<dbReference type="EMBL" id="SBHS01000101">
    <property type="protein sequence ID" value="TWU70429.1"/>
    <property type="molecule type" value="Genomic_DNA"/>
</dbReference>
<keyword evidence="2" id="KW-0812">Transmembrane</keyword>
<accession>A0A5C6FZU2</accession>
<feature type="transmembrane region" description="Helical" evidence="2">
    <location>
        <begin position="386"/>
        <end position="407"/>
    </location>
</feature>
<dbReference type="AlphaFoldDB" id="A0A5C6FZU2"/>
<comment type="caution">
    <text evidence="3">The sequence shown here is derived from an EMBL/GenBank/DDBJ whole genome shotgun (WGS) entry which is preliminary data.</text>
</comment>
<feature type="compositionally biased region" description="Polar residues" evidence="1">
    <location>
        <begin position="85"/>
        <end position="95"/>
    </location>
</feature>
<evidence type="ECO:0000256" key="2">
    <source>
        <dbReference type="SAM" id="Phobius"/>
    </source>
</evidence>
<keyword evidence="2" id="KW-0472">Membrane</keyword>
<organism evidence="3 4">
    <name type="scientific">Metarhizium rileyi (strain RCEF 4871)</name>
    <name type="common">Nomuraea rileyi</name>
    <dbReference type="NCBI Taxonomy" id="1649241"/>
    <lineage>
        <taxon>Eukaryota</taxon>
        <taxon>Fungi</taxon>
        <taxon>Dikarya</taxon>
        <taxon>Ascomycota</taxon>
        <taxon>Pezizomycotina</taxon>
        <taxon>Sordariomycetes</taxon>
        <taxon>Hypocreomycetidae</taxon>
        <taxon>Hypocreales</taxon>
        <taxon>Clavicipitaceae</taxon>
        <taxon>Metarhizium</taxon>
    </lineage>
</organism>
<evidence type="ECO:0000313" key="3">
    <source>
        <dbReference type="EMBL" id="TWU70429.1"/>
    </source>
</evidence>
<feature type="region of interest" description="Disordered" evidence="1">
    <location>
        <begin position="85"/>
        <end position="104"/>
    </location>
</feature>
<evidence type="ECO:0008006" key="5">
    <source>
        <dbReference type="Google" id="ProtNLM"/>
    </source>
</evidence>
<name>A0A5C6FZU2_METRR</name>
<protein>
    <recommendedName>
        <fullName evidence="5">Ubiquinol-cytochrome-c reductase cytochrome c1</fullName>
    </recommendedName>
</protein>
<dbReference type="Proteomes" id="UP000317257">
    <property type="component" value="Unassembled WGS sequence"/>
</dbReference>
<reference evidence="4" key="1">
    <citation type="submission" date="2018-12" db="EMBL/GenBank/DDBJ databases">
        <title>The complete genome of Metarhizium rileyi, a key fungal pathogen of Lepidoptera.</title>
        <authorList>
            <person name="Binneck E."/>
            <person name="Lastra C.C.L."/>
            <person name="Sosa-Gomez D.R."/>
        </authorList>
    </citation>
    <scope>NUCLEOTIDE SEQUENCE [LARGE SCALE GENOMIC DNA]</scope>
    <source>
        <strain evidence="4">Cep018-CH2</strain>
    </source>
</reference>